<evidence type="ECO:0000256" key="1">
    <source>
        <dbReference type="SAM" id="MobiDB-lite"/>
    </source>
</evidence>
<dbReference type="EMBL" id="JAUSWH010000007">
    <property type="protein sequence ID" value="MDQ0456253.1"/>
    <property type="molecule type" value="Genomic_DNA"/>
</dbReference>
<sequence>MRLGRALNRSPQRSPDMRAFGDWKKPSAVRYFLRVETGIPSCRKKGLMRYEVLQELTLIKVAH</sequence>
<comment type="caution">
    <text evidence="2">The sequence shown here is derived from an EMBL/GenBank/DDBJ whole genome shotgun (WGS) entry which is preliminary data.</text>
</comment>
<accession>A0ABU0IDC6</accession>
<keyword evidence="3" id="KW-1185">Reference proteome</keyword>
<organism evidence="2 3">
    <name type="scientific">Rhizobium paknamense</name>
    <dbReference type="NCBI Taxonomy" id="1206817"/>
    <lineage>
        <taxon>Bacteria</taxon>
        <taxon>Pseudomonadati</taxon>
        <taxon>Pseudomonadota</taxon>
        <taxon>Alphaproteobacteria</taxon>
        <taxon>Hyphomicrobiales</taxon>
        <taxon>Rhizobiaceae</taxon>
        <taxon>Rhizobium/Agrobacterium group</taxon>
        <taxon>Rhizobium</taxon>
    </lineage>
</organism>
<name>A0ABU0IDC6_9HYPH</name>
<dbReference type="Proteomes" id="UP001235269">
    <property type="component" value="Unassembled WGS sequence"/>
</dbReference>
<feature type="region of interest" description="Disordered" evidence="1">
    <location>
        <begin position="1"/>
        <end position="21"/>
    </location>
</feature>
<protein>
    <submittedName>
        <fullName evidence="2">Uncharacterized protein</fullName>
    </submittedName>
</protein>
<proteinExistence type="predicted"/>
<reference evidence="2 3" key="1">
    <citation type="submission" date="2023-07" db="EMBL/GenBank/DDBJ databases">
        <title>Genomic Encyclopedia of Type Strains, Phase IV (KMG-IV): sequencing the most valuable type-strain genomes for metagenomic binning, comparative biology and taxonomic classification.</title>
        <authorList>
            <person name="Goeker M."/>
        </authorList>
    </citation>
    <scope>NUCLEOTIDE SEQUENCE [LARGE SCALE GENOMIC DNA]</scope>
    <source>
        <strain evidence="2 3">DSM 100301</strain>
    </source>
</reference>
<evidence type="ECO:0000313" key="2">
    <source>
        <dbReference type="EMBL" id="MDQ0456253.1"/>
    </source>
</evidence>
<gene>
    <name evidence="2" type="ORF">QO005_002594</name>
</gene>
<evidence type="ECO:0000313" key="3">
    <source>
        <dbReference type="Proteomes" id="UP001235269"/>
    </source>
</evidence>